<dbReference type="InterPro" id="IPR027266">
    <property type="entry name" value="TrmE/GcvT-like"/>
</dbReference>
<keyword evidence="8" id="KW-0732">Signal</keyword>
<dbReference type="Pfam" id="PF12631">
    <property type="entry name" value="MnmE_helical"/>
    <property type="match status" value="1"/>
</dbReference>
<dbReference type="InterPro" id="IPR005225">
    <property type="entry name" value="Small_GTP-bd"/>
</dbReference>
<feature type="region of interest" description="Disordered" evidence="7">
    <location>
        <begin position="69"/>
        <end position="101"/>
    </location>
</feature>
<comment type="subcellular location">
    <subcellularLocation>
        <location evidence="1">Mitochondrion</location>
    </subcellularLocation>
</comment>
<dbReference type="STRING" id="595528.A0A0D2UJ53"/>
<evidence type="ECO:0000256" key="6">
    <source>
        <dbReference type="RuleBase" id="RU003313"/>
    </source>
</evidence>
<dbReference type="InterPro" id="IPR006073">
    <property type="entry name" value="GTP-bd"/>
</dbReference>
<dbReference type="GO" id="GO:0002098">
    <property type="term" value="P:tRNA wobble uridine modification"/>
    <property type="evidence" value="ECO:0007669"/>
    <property type="project" value="TreeGrafter"/>
</dbReference>
<dbReference type="PANTHER" id="PTHR42714:SF2">
    <property type="entry name" value="TRNA MODIFICATION GTPASE GTPBP3, MITOCHONDRIAL"/>
    <property type="match status" value="1"/>
</dbReference>
<keyword evidence="3 6" id="KW-0819">tRNA processing</keyword>
<dbReference type="GO" id="GO:0003924">
    <property type="term" value="F:GTPase activity"/>
    <property type="evidence" value="ECO:0007669"/>
    <property type="project" value="InterPro"/>
</dbReference>
<gene>
    <name evidence="10" type="ORF">CAOG_005604</name>
</gene>
<evidence type="ECO:0000313" key="10">
    <source>
        <dbReference type="EMBL" id="KJE95116.1"/>
    </source>
</evidence>
<dbReference type="NCBIfam" id="TIGR00450">
    <property type="entry name" value="mnmE_trmE_thdF"/>
    <property type="match status" value="1"/>
</dbReference>
<keyword evidence="5 6" id="KW-0342">GTP-binding</keyword>
<dbReference type="Proteomes" id="UP000008743">
    <property type="component" value="Unassembled WGS sequence"/>
</dbReference>
<organism evidence="10 11">
    <name type="scientific">Capsaspora owczarzaki (strain ATCC 30864)</name>
    <dbReference type="NCBI Taxonomy" id="595528"/>
    <lineage>
        <taxon>Eukaryota</taxon>
        <taxon>Filasterea</taxon>
        <taxon>Capsaspora</taxon>
    </lineage>
</organism>
<evidence type="ECO:0000256" key="4">
    <source>
        <dbReference type="ARBA" id="ARBA00022741"/>
    </source>
</evidence>
<dbReference type="InterPro" id="IPR027368">
    <property type="entry name" value="MnmE_dom2"/>
</dbReference>
<dbReference type="Pfam" id="PF01926">
    <property type="entry name" value="MMR_HSR1"/>
    <property type="match status" value="1"/>
</dbReference>
<evidence type="ECO:0000256" key="8">
    <source>
        <dbReference type="SAM" id="SignalP"/>
    </source>
</evidence>
<feature type="signal peptide" evidence="8">
    <location>
        <begin position="1"/>
        <end position="17"/>
    </location>
</feature>
<dbReference type="InterPro" id="IPR018948">
    <property type="entry name" value="GTP-bd_TrmE_N"/>
</dbReference>
<dbReference type="EMBL" id="KE346368">
    <property type="protein sequence ID" value="KJE95116.1"/>
    <property type="molecule type" value="Genomic_DNA"/>
</dbReference>
<dbReference type="InterPro" id="IPR031168">
    <property type="entry name" value="G_TrmE"/>
</dbReference>
<dbReference type="HAMAP" id="MF_00379">
    <property type="entry name" value="GTPase_MnmE"/>
    <property type="match status" value="1"/>
</dbReference>
<name>A0A0D2UJ53_CAPO3</name>
<dbReference type="CDD" id="cd14858">
    <property type="entry name" value="TrmE_N"/>
    <property type="match status" value="1"/>
</dbReference>
<dbReference type="Gene3D" id="3.40.50.300">
    <property type="entry name" value="P-loop containing nucleotide triphosphate hydrolases"/>
    <property type="match status" value="1"/>
</dbReference>
<dbReference type="PhylomeDB" id="A0A0D2UJ53"/>
<comment type="similarity">
    <text evidence="2 6">Belongs to the TRAFAC class TrmE-Era-EngA-EngB-Septin-like GTPase superfamily. TrmE GTPase family.</text>
</comment>
<dbReference type="GO" id="GO:0005525">
    <property type="term" value="F:GTP binding"/>
    <property type="evidence" value="ECO:0007669"/>
    <property type="project" value="UniProtKB-KW"/>
</dbReference>
<feature type="chain" id="PRO_5002253491" evidence="8">
    <location>
        <begin position="18"/>
        <end position="553"/>
    </location>
</feature>
<dbReference type="Gene3D" id="1.20.120.430">
    <property type="entry name" value="tRNA modification GTPase MnmE domain 2"/>
    <property type="match status" value="1"/>
</dbReference>
<dbReference type="NCBIfam" id="TIGR00231">
    <property type="entry name" value="small_GTP"/>
    <property type="match status" value="1"/>
</dbReference>
<dbReference type="GO" id="GO:0005739">
    <property type="term" value="C:mitochondrion"/>
    <property type="evidence" value="ECO:0007669"/>
    <property type="project" value="UniProtKB-SubCell"/>
</dbReference>
<evidence type="ECO:0000256" key="7">
    <source>
        <dbReference type="SAM" id="MobiDB-lite"/>
    </source>
</evidence>
<evidence type="ECO:0000256" key="1">
    <source>
        <dbReference type="ARBA" id="ARBA00004173"/>
    </source>
</evidence>
<dbReference type="InParanoid" id="A0A0D2UJ53"/>
<proteinExistence type="inferred from homology"/>
<dbReference type="SUPFAM" id="SSF52540">
    <property type="entry name" value="P-loop containing nucleoside triphosphate hydrolases"/>
    <property type="match status" value="1"/>
</dbReference>
<dbReference type="PROSITE" id="PS51709">
    <property type="entry name" value="G_TRME"/>
    <property type="match status" value="1"/>
</dbReference>
<keyword evidence="11" id="KW-1185">Reference proteome</keyword>
<evidence type="ECO:0000256" key="5">
    <source>
        <dbReference type="ARBA" id="ARBA00023134"/>
    </source>
</evidence>
<evidence type="ECO:0000256" key="2">
    <source>
        <dbReference type="ARBA" id="ARBA00011043"/>
    </source>
</evidence>
<evidence type="ECO:0000313" key="11">
    <source>
        <dbReference type="Proteomes" id="UP000008743"/>
    </source>
</evidence>
<accession>A0A0D2UJ53</accession>
<keyword evidence="4 6" id="KW-0547">Nucleotide-binding</keyword>
<dbReference type="eggNOG" id="KOG1191">
    <property type="taxonomic scope" value="Eukaryota"/>
</dbReference>
<dbReference type="InterPro" id="IPR004520">
    <property type="entry name" value="GTPase_MnmE"/>
</dbReference>
<dbReference type="Gene3D" id="3.30.1360.120">
    <property type="entry name" value="Probable tRNA modification gtpase trme, domain 1"/>
    <property type="match status" value="1"/>
</dbReference>
<dbReference type="FunFam" id="3.30.1360.120:FF:000007">
    <property type="entry name" value="tRNA modification GTPase GTPBP3, mitochondrial"/>
    <property type="match status" value="1"/>
</dbReference>
<dbReference type="GO" id="GO:0030488">
    <property type="term" value="P:tRNA methylation"/>
    <property type="evidence" value="ECO:0007669"/>
    <property type="project" value="TreeGrafter"/>
</dbReference>
<dbReference type="OrthoDB" id="188276at2759"/>
<dbReference type="InterPro" id="IPR025867">
    <property type="entry name" value="MnmE_helical"/>
</dbReference>
<dbReference type="RefSeq" id="XP_004346277.2">
    <property type="nucleotide sequence ID" value="XM_004346227.2"/>
</dbReference>
<dbReference type="FunCoup" id="A0A0D2UJ53">
    <property type="interactions" value="210"/>
</dbReference>
<feature type="domain" description="TrmE-type G" evidence="9">
    <location>
        <begin position="319"/>
        <end position="476"/>
    </location>
</feature>
<dbReference type="AlphaFoldDB" id="A0A0D2UJ53"/>
<sequence>MSLQLLLLLLMRGATHSSVAISRGCGRMVSLRGRAICAPVHQRHQQTRAVCSWMPSPLAPVSTTAAAASVGGGAQSQTLPLQPHLTSSSSSSSPSPAPAQQRDSIYALATAPGRAGVAVVRLSGRAAGIAIERMTGSAQKSKTPRQAHLCRLVHPTTKEHIDDAIVLWFPGPRSFTGEDVAEFHIHGGRSIIEALFEALSELPDTRMADAGEFTKRAFFNGKIDLTEVEGLADLINAETRAQRQQALRQLNGAMSRTFEEWRRTILKSMAHVEGNIDFAETEDIEENVMQSAISAVQTLRHEIAASLNDSRRGERLRSGVSVAIVGAPNVGKSSLLNIMSQRPTAIVSATAGTTRDILEVPLDIGGYPLLLCDTAGMRDSDEEIEQEGIKRARARAHACDLRLCVFDASKLDSVDPSILQLVQPGMSLPIINKIDTVEASQLVIPPEILAAKPVFLSCKSGEGVSVLLERLTLELKQRCESETGETALITQWRHRTQLQTCVAHLDHFLEDLSDVAIAAEHLRQAVRALGQITGRVDIEEILDVIFRDFCIGK</sequence>
<dbReference type="CDD" id="cd04164">
    <property type="entry name" value="trmE"/>
    <property type="match status" value="1"/>
</dbReference>
<evidence type="ECO:0000259" key="9">
    <source>
        <dbReference type="PROSITE" id="PS51709"/>
    </source>
</evidence>
<dbReference type="Pfam" id="PF10396">
    <property type="entry name" value="TrmE_N"/>
    <property type="match status" value="1"/>
</dbReference>
<dbReference type="PANTHER" id="PTHR42714">
    <property type="entry name" value="TRNA MODIFICATION GTPASE GTPBP3"/>
    <property type="match status" value="1"/>
</dbReference>
<protein>
    <submittedName>
        <fullName evidence="10">tRNA modification GTPase TrmE</fullName>
    </submittedName>
</protein>
<dbReference type="InterPro" id="IPR027417">
    <property type="entry name" value="P-loop_NTPase"/>
</dbReference>
<reference evidence="11" key="1">
    <citation type="submission" date="2011-02" db="EMBL/GenBank/DDBJ databases">
        <title>The Genome Sequence of Capsaspora owczarzaki ATCC 30864.</title>
        <authorList>
            <person name="Russ C."/>
            <person name="Cuomo C."/>
            <person name="Burger G."/>
            <person name="Gray M.W."/>
            <person name="Holland P.W.H."/>
            <person name="King N."/>
            <person name="Lang F.B.F."/>
            <person name="Roger A.J."/>
            <person name="Ruiz-Trillo I."/>
            <person name="Young S.K."/>
            <person name="Zeng Q."/>
            <person name="Gargeya S."/>
            <person name="Alvarado L."/>
            <person name="Berlin A."/>
            <person name="Chapman S.B."/>
            <person name="Chen Z."/>
            <person name="Freedman E."/>
            <person name="Gellesch M."/>
            <person name="Goldberg J."/>
            <person name="Griggs A."/>
            <person name="Gujja S."/>
            <person name="Heilman E."/>
            <person name="Heiman D."/>
            <person name="Howarth C."/>
            <person name="Mehta T."/>
            <person name="Neiman D."/>
            <person name="Pearson M."/>
            <person name="Roberts A."/>
            <person name="Saif S."/>
            <person name="Shea T."/>
            <person name="Shenoy N."/>
            <person name="Sisk P."/>
            <person name="Stolte C."/>
            <person name="Sykes S."/>
            <person name="White J."/>
            <person name="Yandava C."/>
            <person name="Haas B."/>
            <person name="Nusbaum C."/>
            <person name="Birren B."/>
        </authorList>
    </citation>
    <scope>NUCLEOTIDE SEQUENCE</scope>
    <source>
        <strain evidence="11">ATCC 30864</strain>
    </source>
</reference>
<dbReference type="SUPFAM" id="SSF116878">
    <property type="entry name" value="TrmE connector domain"/>
    <property type="match status" value="1"/>
</dbReference>
<evidence type="ECO:0000256" key="3">
    <source>
        <dbReference type="ARBA" id="ARBA00022694"/>
    </source>
</evidence>
<dbReference type="NCBIfam" id="NF003661">
    <property type="entry name" value="PRK05291.1-3"/>
    <property type="match status" value="1"/>
</dbReference>